<accession>A0A3N6P026</accession>
<dbReference type="AlphaFoldDB" id="A0A3N6P026"/>
<dbReference type="OrthoDB" id="9150015at2"/>
<name>A0A3N6P026_9BURK</name>
<evidence type="ECO:0000313" key="2">
    <source>
        <dbReference type="Proteomes" id="UP000272778"/>
    </source>
</evidence>
<keyword evidence="2" id="KW-1185">Reference proteome</keyword>
<dbReference type="Proteomes" id="UP000272778">
    <property type="component" value="Unassembled WGS sequence"/>
</dbReference>
<dbReference type="SUPFAM" id="SSF56235">
    <property type="entry name" value="N-terminal nucleophile aminohydrolases (Ntn hydrolases)"/>
    <property type="match status" value="1"/>
</dbReference>
<sequence>MTTIAARNDDGAITMAADSRLSGSDFAYADPVHKILHGDGWLLGLSGPLAVVQHVERCAKVEAARYPLSGSNHTLMDTLRALHMMLREAALIRPEFEATQTEESHFNALVANRTGLYTIIEDRSVIGPQKFWAIGSGWRFAVGALASGATAQRAVWVAGQLDHATDLHVQTASLHAIR</sequence>
<gene>
    <name evidence="1" type="ORF">D1Y85_12130</name>
</gene>
<reference evidence="1 2" key="1">
    <citation type="submission" date="2018-11" db="EMBL/GenBank/DDBJ databases">
        <title>Paraburkholderia sp. DHOA04, isolated from soil.</title>
        <authorList>
            <person name="Gao Z.-H."/>
            <person name="Qiu L.-H."/>
            <person name="Fu J.-C."/>
        </authorList>
    </citation>
    <scope>NUCLEOTIDE SEQUENCE [LARGE SCALE GENOMIC DNA]</scope>
    <source>
        <strain evidence="1 2">DHOA04</strain>
    </source>
</reference>
<protein>
    <submittedName>
        <fullName evidence="1">Uncharacterized protein</fullName>
    </submittedName>
</protein>
<dbReference type="Gene3D" id="3.60.20.10">
    <property type="entry name" value="Glutamine Phosphoribosylpyrophosphate, subunit 1, domain 1"/>
    <property type="match status" value="1"/>
</dbReference>
<comment type="caution">
    <text evidence="1">The sequence shown here is derived from an EMBL/GenBank/DDBJ whole genome shotgun (WGS) entry which is preliminary data.</text>
</comment>
<dbReference type="EMBL" id="RQIS01000007">
    <property type="protein sequence ID" value="RQH06613.1"/>
    <property type="molecule type" value="Genomic_DNA"/>
</dbReference>
<proteinExistence type="predicted"/>
<evidence type="ECO:0000313" key="1">
    <source>
        <dbReference type="EMBL" id="RQH06613.1"/>
    </source>
</evidence>
<dbReference type="InterPro" id="IPR029055">
    <property type="entry name" value="Ntn_hydrolases_N"/>
</dbReference>
<organism evidence="1 2">
    <name type="scientific">Paraburkholderia dinghuensis</name>
    <dbReference type="NCBI Taxonomy" id="2305225"/>
    <lineage>
        <taxon>Bacteria</taxon>
        <taxon>Pseudomonadati</taxon>
        <taxon>Pseudomonadota</taxon>
        <taxon>Betaproteobacteria</taxon>
        <taxon>Burkholderiales</taxon>
        <taxon>Burkholderiaceae</taxon>
        <taxon>Paraburkholderia</taxon>
    </lineage>
</organism>